<dbReference type="Gene3D" id="3.30.830.10">
    <property type="entry name" value="Metalloenzyme, LuxS/M16 peptidase-like"/>
    <property type="match status" value="4"/>
</dbReference>
<evidence type="ECO:0000256" key="3">
    <source>
        <dbReference type="ARBA" id="ARBA00022723"/>
    </source>
</evidence>
<dbReference type="InterPro" id="IPR007863">
    <property type="entry name" value="Peptidase_M16_C"/>
</dbReference>
<evidence type="ECO:0000313" key="10">
    <source>
        <dbReference type="EMBL" id="KYN29590.1"/>
    </source>
</evidence>
<evidence type="ECO:0000313" key="11">
    <source>
        <dbReference type="Proteomes" id="UP000078492"/>
    </source>
</evidence>
<comment type="similarity">
    <text evidence="1">Belongs to the peptidase M16 family.</text>
</comment>
<dbReference type="GO" id="GO:0006508">
    <property type="term" value="P:proteolysis"/>
    <property type="evidence" value="ECO:0007669"/>
    <property type="project" value="UniProtKB-KW"/>
</dbReference>
<dbReference type="EMBL" id="KQ978625">
    <property type="protein sequence ID" value="KYN29590.1"/>
    <property type="molecule type" value="Genomic_DNA"/>
</dbReference>
<organism evidence="10 11">
    <name type="scientific">Trachymyrmex cornetzi</name>
    <dbReference type="NCBI Taxonomy" id="471704"/>
    <lineage>
        <taxon>Eukaryota</taxon>
        <taxon>Metazoa</taxon>
        <taxon>Ecdysozoa</taxon>
        <taxon>Arthropoda</taxon>
        <taxon>Hexapoda</taxon>
        <taxon>Insecta</taxon>
        <taxon>Pterygota</taxon>
        <taxon>Neoptera</taxon>
        <taxon>Endopterygota</taxon>
        <taxon>Hymenoptera</taxon>
        <taxon>Apocrita</taxon>
        <taxon>Aculeata</taxon>
        <taxon>Formicoidea</taxon>
        <taxon>Formicidae</taxon>
        <taxon>Myrmicinae</taxon>
        <taxon>Trachymyrmex</taxon>
    </lineage>
</organism>
<evidence type="ECO:0000256" key="2">
    <source>
        <dbReference type="ARBA" id="ARBA00022670"/>
    </source>
</evidence>
<evidence type="ECO:0000256" key="1">
    <source>
        <dbReference type="ARBA" id="ARBA00007261"/>
    </source>
</evidence>
<keyword evidence="2" id="KW-0645">Protease</keyword>
<dbReference type="PANTHER" id="PTHR43690">
    <property type="entry name" value="NARDILYSIN"/>
    <property type="match status" value="1"/>
</dbReference>
<reference evidence="10 11" key="1">
    <citation type="submission" date="2015-09" db="EMBL/GenBank/DDBJ databases">
        <title>Trachymyrmex cornetzi WGS genome.</title>
        <authorList>
            <person name="Nygaard S."/>
            <person name="Hu H."/>
            <person name="Boomsma J."/>
            <person name="Zhang G."/>
        </authorList>
    </citation>
    <scope>NUCLEOTIDE SEQUENCE [LARGE SCALE GENOMIC DNA]</scope>
    <source>
        <strain evidence="10">Tcor2-1</strain>
        <tissue evidence="10">Whole body</tissue>
    </source>
</reference>
<dbReference type="Pfam" id="PF16187">
    <property type="entry name" value="Peptidase_M16_M"/>
    <property type="match status" value="1"/>
</dbReference>
<sequence length="962" mass="113356">MCIYEFFLTQVECGLDVGVGRFSDTEIPDLSHFVEYMVSRGSEKYEHENDFIEFINKHGGCTNSITDYEHTTFYFALGGIQKDQLSSALDRFTQFFIKPLMKKDVIKRMIESVKKELQSSLTHDVPRKNRLLSSTVPVGHPVNKFPWSYSVIMSNNVDDNKIDKLYDELHKFRERHYSAHRMKLVIQASLPLNALEKYVRKFFANIPSNWLPPDNFTKFKDNVPFNTPAFQKVYKVRPVKDISQLHITWAMPSVLHLYKSKPHTYILWIIKHKGKGSLIDYLRKKQWSSDFLLDNPEDDFEQNSIYTLFNLILDLSYEGLQHVHDILDAIFSFINLLKREGPQKRIYDEIYKITENNFRLLGNNDYIDCLCKNMHLYPPRDYITGKQNFFEYDPEAIQKCLDYLVPETVNIMIFNKNFHRLRLNKVDLWTNTIYADGEISQKWIERWKSIKPLPDFHLPLSNTFITSNVSLLSIPVMAPKYPIKIADTNLIQIWHHQKFSWPKCYINFQFIVYPLDFQSPKIEAFMEMYCDVLKQLLRAELFPAVKAQIEYNITVSETGIIIEMNGISEQLLKFLLIIARYMMSYSTIVTKHLFELVKVQQLERYYNKFMKPEKLIKNVKLWILKETIHYTHIDTYIALSKINFEEFQKFVNSFTDHLYVQCLVQGDMTKNIAIAAVQRYMEKIKCSPLILNTISQTRITQIPLGTSYCKLKNMNKTDTNSVITNYYQAGVTSIELSILIDLIIIIMQEPLRNQLCIQEQLSTKVFCVRRDDNGILGLSITVHIEAHKYTTEHVDQRIEEFLKSFCKMLEVFPQEELNIIKETLIIRELKQCTSVGFLKNEVGKNWSEITKRQYMFDRFEKKTVAIKDVKIKKLRKWFIRTLNGNDFRKLSLHVVGTDPKEIEAREANDTAMDYNKEQDFVLKYITDNQQRNETEGHHITNIEHYKADLFILSCVEKMINLD</sequence>
<feature type="domain" description="Peptidase M16 N-terminal" evidence="7">
    <location>
        <begin position="10"/>
        <end position="124"/>
    </location>
</feature>
<evidence type="ECO:0000256" key="6">
    <source>
        <dbReference type="ARBA" id="ARBA00023049"/>
    </source>
</evidence>
<keyword evidence="3" id="KW-0479">Metal-binding</keyword>
<accession>A0A195EMT2</accession>
<evidence type="ECO:0000256" key="5">
    <source>
        <dbReference type="ARBA" id="ARBA00022833"/>
    </source>
</evidence>
<keyword evidence="6" id="KW-0482">Metalloprotease</keyword>
<dbReference type="FunFam" id="3.30.830.10:FF:000005">
    <property type="entry name" value="nardilysin isoform X1"/>
    <property type="match status" value="1"/>
</dbReference>
<keyword evidence="5" id="KW-0862">Zinc</keyword>
<gene>
    <name evidence="10" type="ORF">ALC57_00852</name>
</gene>
<feature type="domain" description="Peptidase M16 C-terminal" evidence="8">
    <location>
        <begin position="166"/>
        <end position="350"/>
    </location>
</feature>
<proteinExistence type="inferred from homology"/>
<dbReference type="Proteomes" id="UP000078492">
    <property type="component" value="Unassembled WGS sequence"/>
</dbReference>
<feature type="domain" description="Peptidase M16 middle/third" evidence="9">
    <location>
        <begin position="365"/>
        <end position="627"/>
    </location>
</feature>
<dbReference type="PANTHER" id="PTHR43690:SF18">
    <property type="entry name" value="INSULIN-DEGRADING ENZYME-RELATED"/>
    <property type="match status" value="1"/>
</dbReference>
<dbReference type="InterPro" id="IPR032632">
    <property type="entry name" value="Peptidase_M16_M"/>
</dbReference>
<keyword evidence="11" id="KW-1185">Reference proteome</keyword>
<dbReference type="STRING" id="471704.A0A195EMT2"/>
<name>A0A195EMT2_9HYME</name>
<feature type="domain" description="Peptidase M16 C-terminal" evidence="8">
    <location>
        <begin position="641"/>
        <end position="824"/>
    </location>
</feature>
<dbReference type="OrthoDB" id="4953at2759"/>
<dbReference type="SUPFAM" id="SSF63411">
    <property type="entry name" value="LuxS/MPP-like metallohydrolase"/>
    <property type="match status" value="4"/>
</dbReference>
<dbReference type="Pfam" id="PF00675">
    <property type="entry name" value="Peptidase_M16"/>
    <property type="match status" value="1"/>
</dbReference>
<dbReference type="GO" id="GO:0008237">
    <property type="term" value="F:metallopeptidase activity"/>
    <property type="evidence" value="ECO:0007669"/>
    <property type="project" value="UniProtKB-KW"/>
</dbReference>
<evidence type="ECO:0000259" key="8">
    <source>
        <dbReference type="Pfam" id="PF05193"/>
    </source>
</evidence>
<dbReference type="InterPro" id="IPR011249">
    <property type="entry name" value="Metalloenz_LuxS/M16"/>
</dbReference>
<keyword evidence="4" id="KW-0378">Hydrolase</keyword>
<dbReference type="AlphaFoldDB" id="A0A195EMT2"/>
<dbReference type="Pfam" id="PF05193">
    <property type="entry name" value="Peptidase_M16_C"/>
    <property type="match status" value="2"/>
</dbReference>
<evidence type="ECO:0000259" key="7">
    <source>
        <dbReference type="Pfam" id="PF00675"/>
    </source>
</evidence>
<dbReference type="InterPro" id="IPR050626">
    <property type="entry name" value="Peptidase_M16"/>
</dbReference>
<dbReference type="InterPro" id="IPR011765">
    <property type="entry name" value="Pept_M16_N"/>
</dbReference>
<protein>
    <submittedName>
        <fullName evidence="10">Nardilysin</fullName>
    </submittedName>
</protein>
<dbReference type="KEGG" id="tcz:108762476"/>
<evidence type="ECO:0000256" key="4">
    <source>
        <dbReference type="ARBA" id="ARBA00022801"/>
    </source>
</evidence>
<evidence type="ECO:0000259" key="9">
    <source>
        <dbReference type="Pfam" id="PF16187"/>
    </source>
</evidence>
<dbReference type="GO" id="GO:0046872">
    <property type="term" value="F:metal ion binding"/>
    <property type="evidence" value="ECO:0007669"/>
    <property type="project" value="UniProtKB-KW"/>
</dbReference>